<evidence type="ECO:0000259" key="1">
    <source>
        <dbReference type="Pfam" id="PF04287"/>
    </source>
</evidence>
<dbReference type="InterPro" id="IPR023376">
    <property type="entry name" value="YqcC-like_dom"/>
</dbReference>
<dbReference type="PANTHER" id="PTHR39586">
    <property type="entry name" value="CYTOPLASMIC PROTEIN-RELATED"/>
    <property type="match status" value="1"/>
</dbReference>
<dbReference type="InterPro" id="IPR007384">
    <property type="entry name" value="UCP006257"/>
</dbReference>
<proteinExistence type="predicted"/>
<dbReference type="PANTHER" id="PTHR39586:SF1">
    <property type="entry name" value="CYTOPLASMIC PROTEIN"/>
    <property type="match status" value="1"/>
</dbReference>
<dbReference type="PIRSF" id="PIRSF006257">
    <property type="entry name" value="UCP006257"/>
    <property type="match status" value="1"/>
</dbReference>
<dbReference type="SUPFAM" id="SSF158452">
    <property type="entry name" value="YqcC-like"/>
    <property type="match status" value="1"/>
</dbReference>
<dbReference type="Proteomes" id="UP001203338">
    <property type="component" value="Unassembled WGS sequence"/>
</dbReference>
<name>A0ABT0PK48_9GAMM</name>
<evidence type="ECO:0000313" key="3">
    <source>
        <dbReference type="Proteomes" id="UP001203338"/>
    </source>
</evidence>
<dbReference type="InterPro" id="IPR036814">
    <property type="entry name" value="YqcC-like_sf"/>
</dbReference>
<gene>
    <name evidence="2" type="ORF">M3P05_17690</name>
</gene>
<keyword evidence="3" id="KW-1185">Reference proteome</keyword>
<dbReference type="RefSeq" id="WP_249701399.1">
    <property type="nucleotide sequence ID" value="NZ_JAMFLX010000032.1"/>
</dbReference>
<comment type="caution">
    <text evidence="2">The sequence shown here is derived from an EMBL/GenBank/DDBJ whole genome shotgun (WGS) entry which is preliminary data.</text>
</comment>
<evidence type="ECO:0000313" key="2">
    <source>
        <dbReference type="EMBL" id="MCL6271755.1"/>
    </source>
</evidence>
<dbReference type="EMBL" id="JAMFLX010000032">
    <property type="protein sequence ID" value="MCL6271755.1"/>
    <property type="molecule type" value="Genomic_DNA"/>
</dbReference>
<feature type="domain" description="YqcC-like" evidence="1">
    <location>
        <begin position="9"/>
        <end position="104"/>
    </location>
</feature>
<reference evidence="2 3" key="1">
    <citation type="submission" date="2022-05" db="EMBL/GenBank/DDBJ databases">
        <authorList>
            <person name="Park J.-S."/>
        </authorList>
    </citation>
    <scope>NUCLEOTIDE SEQUENCE [LARGE SCALE GENOMIC DNA]</scope>
    <source>
        <strain evidence="2 3">2012CJ34-2</strain>
    </source>
</reference>
<protein>
    <submittedName>
        <fullName evidence="2">YqcC family protein</fullName>
    </submittedName>
</protein>
<sequence length="107" mass="11920">MSEPVSETVSALLLELETSLKELGLWSGMPPSVEAMSSQLPFCVDKMDFTEWLQWIYLPRMRAIIDHGSDLPVGSSIHPYAEEALKGMGERITPLLKIVARLDEAMS</sequence>
<dbReference type="Pfam" id="PF04287">
    <property type="entry name" value="DUF446"/>
    <property type="match status" value="1"/>
</dbReference>
<organism evidence="2 3">
    <name type="scientific">Parendozoicomonas callyspongiae</name>
    <dbReference type="NCBI Taxonomy" id="2942213"/>
    <lineage>
        <taxon>Bacteria</taxon>
        <taxon>Pseudomonadati</taxon>
        <taxon>Pseudomonadota</taxon>
        <taxon>Gammaproteobacteria</taxon>
        <taxon>Oceanospirillales</taxon>
        <taxon>Endozoicomonadaceae</taxon>
        <taxon>Parendozoicomonas</taxon>
    </lineage>
</organism>
<accession>A0ABT0PK48</accession>
<dbReference type="Gene3D" id="1.20.1440.40">
    <property type="entry name" value="YqcC-like"/>
    <property type="match status" value="1"/>
</dbReference>